<feature type="transmembrane region" description="Helical" evidence="7">
    <location>
        <begin position="138"/>
        <end position="155"/>
    </location>
</feature>
<dbReference type="PROSITE" id="PS50928">
    <property type="entry name" value="ABC_TM1"/>
    <property type="match status" value="1"/>
</dbReference>
<dbReference type="OrthoDB" id="9812701at2"/>
<comment type="subcellular location">
    <subcellularLocation>
        <location evidence="1 7">Cell membrane</location>
        <topology evidence="1 7">Multi-pass membrane protein</topology>
    </subcellularLocation>
</comment>
<dbReference type="Pfam" id="PF12911">
    <property type="entry name" value="OppC_N"/>
    <property type="match status" value="1"/>
</dbReference>
<evidence type="ECO:0000256" key="3">
    <source>
        <dbReference type="ARBA" id="ARBA00022475"/>
    </source>
</evidence>
<keyword evidence="4 7" id="KW-0812">Transmembrane</keyword>
<dbReference type="SUPFAM" id="SSF161098">
    <property type="entry name" value="MetI-like"/>
    <property type="match status" value="1"/>
</dbReference>
<dbReference type="Proteomes" id="UP000033725">
    <property type="component" value="Unassembled WGS sequence"/>
</dbReference>
<feature type="domain" description="ABC transmembrane type-1" evidence="8">
    <location>
        <begin position="100"/>
        <end position="286"/>
    </location>
</feature>
<dbReference type="GO" id="GO:0005886">
    <property type="term" value="C:plasma membrane"/>
    <property type="evidence" value="ECO:0007669"/>
    <property type="project" value="UniProtKB-SubCell"/>
</dbReference>
<feature type="transmembrane region" description="Helical" evidence="7">
    <location>
        <begin position="35"/>
        <end position="59"/>
    </location>
</feature>
<proteinExistence type="inferred from homology"/>
<reference evidence="9 10" key="1">
    <citation type="submission" date="2015-02" db="EMBL/GenBank/DDBJ databases">
        <title>Draft genome sequences of ten Microbacterium spp. with emphasis on heavy metal contaminated environments.</title>
        <authorList>
            <person name="Corretto E."/>
        </authorList>
    </citation>
    <scope>NUCLEOTIDE SEQUENCE [LARGE SCALE GENOMIC DNA]</scope>
    <source>
        <strain evidence="9 10">BEL163</strain>
    </source>
</reference>
<dbReference type="PANTHER" id="PTHR43386">
    <property type="entry name" value="OLIGOPEPTIDE TRANSPORT SYSTEM PERMEASE PROTEIN APPC"/>
    <property type="match status" value="1"/>
</dbReference>
<dbReference type="EMBL" id="JYIV01000020">
    <property type="protein sequence ID" value="KJL24445.1"/>
    <property type="molecule type" value="Genomic_DNA"/>
</dbReference>
<keyword evidence="3" id="KW-1003">Cell membrane</keyword>
<evidence type="ECO:0000256" key="4">
    <source>
        <dbReference type="ARBA" id="ARBA00022692"/>
    </source>
</evidence>
<dbReference type="CDD" id="cd06261">
    <property type="entry name" value="TM_PBP2"/>
    <property type="match status" value="1"/>
</dbReference>
<comment type="caution">
    <text evidence="9">The sequence shown here is derived from an EMBL/GenBank/DDBJ whole genome shotgun (WGS) entry which is preliminary data.</text>
</comment>
<dbReference type="AlphaFoldDB" id="A0A0F0KWG6"/>
<evidence type="ECO:0000313" key="9">
    <source>
        <dbReference type="EMBL" id="KJL24445.1"/>
    </source>
</evidence>
<evidence type="ECO:0000256" key="7">
    <source>
        <dbReference type="RuleBase" id="RU363032"/>
    </source>
</evidence>
<organism evidence="9 10">
    <name type="scientific">Microbacterium oxydans</name>
    <dbReference type="NCBI Taxonomy" id="82380"/>
    <lineage>
        <taxon>Bacteria</taxon>
        <taxon>Bacillati</taxon>
        <taxon>Actinomycetota</taxon>
        <taxon>Actinomycetes</taxon>
        <taxon>Micrococcales</taxon>
        <taxon>Microbacteriaceae</taxon>
        <taxon>Microbacterium</taxon>
    </lineage>
</organism>
<evidence type="ECO:0000256" key="2">
    <source>
        <dbReference type="ARBA" id="ARBA00022448"/>
    </source>
</evidence>
<accession>A0A0F0KWG6</accession>
<feature type="transmembrane region" description="Helical" evidence="7">
    <location>
        <begin position="209"/>
        <end position="231"/>
    </location>
</feature>
<evidence type="ECO:0000256" key="5">
    <source>
        <dbReference type="ARBA" id="ARBA00022989"/>
    </source>
</evidence>
<dbReference type="InterPro" id="IPR025966">
    <property type="entry name" value="OppC_N"/>
</dbReference>
<evidence type="ECO:0000259" key="8">
    <source>
        <dbReference type="PROSITE" id="PS50928"/>
    </source>
</evidence>
<dbReference type="InterPro" id="IPR000515">
    <property type="entry name" value="MetI-like"/>
</dbReference>
<feature type="transmembrane region" description="Helical" evidence="7">
    <location>
        <begin position="266"/>
        <end position="286"/>
    </location>
</feature>
<evidence type="ECO:0000313" key="10">
    <source>
        <dbReference type="Proteomes" id="UP000033725"/>
    </source>
</evidence>
<gene>
    <name evidence="9" type="primary">dppC_4</name>
    <name evidence="9" type="ORF">RN51_01042</name>
</gene>
<name>A0A0F0KWG6_9MICO</name>
<keyword evidence="6 7" id="KW-0472">Membrane</keyword>
<dbReference type="PATRIC" id="fig|82380.10.peg.1046"/>
<keyword evidence="2 7" id="KW-0813">Transport</keyword>
<feature type="transmembrane region" description="Helical" evidence="7">
    <location>
        <begin position="98"/>
        <end position="126"/>
    </location>
</feature>
<evidence type="ECO:0000256" key="1">
    <source>
        <dbReference type="ARBA" id="ARBA00004651"/>
    </source>
</evidence>
<dbReference type="InterPro" id="IPR035906">
    <property type="entry name" value="MetI-like_sf"/>
</dbReference>
<protein>
    <submittedName>
        <fullName evidence="9">Dipeptide transport system permease protein DppC</fullName>
    </submittedName>
</protein>
<evidence type="ECO:0000256" key="6">
    <source>
        <dbReference type="ARBA" id="ARBA00023136"/>
    </source>
</evidence>
<sequence>MSGAGIAGSEELLAEQDPQKAPTRQLLKGFLRHRLGVVSLVVLVILLVTCFGAGVIAPYSQGQQDLLLGPTPPSPEHWLGTDELGRDYLSEILFAGQVSLAIGLSVALLATVVGTALGAIAGYVGGWIGELIMRITDLFLIVPAIALLAVILQGLGPSPTTIVLALTALGWTYIARVVRAQVLSLREKDFIDAARGIGASGPRIVISHLLPNLAGVIAVAMSLAVASSIIAESTLSFLGFGVQPPQTSWGSMLSQAAGYVGTPQVYLLYFPGLFILVTVLCVNFIGDGLRDALDPQGKNL</sequence>
<comment type="similarity">
    <text evidence="7">Belongs to the binding-protein-dependent transport system permease family.</text>
</comment>
<keyword evidence="5 7" id="KW-1133">Transmembrane helix</keyword>
<dbReference type="Gene3D" id="1.10.3720.10">
    <property type="entry name" value="MetI-like"/>
    <property type="match status" value="1"/>
</dbReference>
<feature type="transmembrane region" description="Helical" evidence="7">
    <location>
        <begin position="161"/>
        <end position="178"/>
    </location>
</feature>
<dbReference type="Pfam" id="PF00528">
    <property type="entry name" value="BPD_transp_1"/>
    <property type="match status" value="1"/>
</dbReference>
<dbReference type="PANTHER" id="PTHR43386:SF1">
    <property type="entry name" value="D,D-DIPEPTIDE TRANSPORT SYSTEM PERMEASE PROTEIN DDPC-RELATED"/>
    <property type="match status" value="1"/>
</dbReference>
<dbReference type="GO" id="GO:0055085">
    <property type="term" value="P:transmembrane transport"/>
    <property type="evidence" value="ECO:0007669"/>
    <property type="project" value="InterPro"/>
</dbReference>
<dbReference type="RefSeq" id="WP_082066428.1">
    <property type="nucleotide sequence ID" value="NZ_JYIV01000020.1"/>
</dbReference>
<dbReference type="InterPro" id="IPR050366">
    <property type="entry name" value="BP-dependent_transpt_permease"/>
</dbReference>